<dbReference type="EMBL" id="JASOOY020000027">
    <property type="protein sequence ID" value="MEO3717422.1"/>
    <property type="molecule type" value="Genomic_DNA"/>
</dbReference>
<dbReference type="InterPro" id="IPR028055">
    <property type="entry name" value="YidC/Oxa/ALB_C"/>
</dbReference>
<protein>
    <recommendedName>
        <fullName evidence="3">Membrane protein insertase YidC</fullName>
    </recommendedName>
    <alternativeName>
        <fullName evidence="11">Foldase YidC</fullName>
    </alternativeName>
    <alternativeName>
        <fullName evidence="10">Membrane integrase YidC</fullName>
    </alternativeName>
    <alternativeName>
        <fullName evidence="9">Membrane protein YidC</fullName>
    </alternativeName>
</protein>
<sequence>MVILEPFVWLVSFVLKAWHLLLASVFHLPSSLSWTLSLFLLVFTVRGALAFLAFQQFISARKTANLRPQLFMLKERYRKSIEPNSPQYASFASKEMRKAEGIKTSVMLAPLFVQIPVIMGLVRMLRHMLRASEGPGLPASHNVGFISKDEISDFLSATFLGQPLPAYLRMDPEQLQILGGNHDSLLTFCIIGIVAAAIFTGFNLVISYRRLQRTLDYSNSVSVFLSKFMRVMLIYAPLMILFAGFFGPTPVALIVYWVTNNFWTLTQNIILTRYVEKTYPLTDDFRTLQNHQKGEYESEREEKKKLKQAKRRFYTKSAFAPWKIKQHKSEYAAIEKASRDRRKAKQEEEYAQALKIAKVRYIVTQMRPGAQDNLPSLTQDMKISSGIVPPLPGLAKVRADMKRQAEKAQKAQKQPKPILIAKNLGMLLGQNTKNMVKKATGSKESDWKRFRD</sequence>
<evidence type="ECO:0000256" key="3">
    <source>
        <dbReference type="ARBA" id="ARBA00015325"/>
    </source>
</evidence>
<evidence type="ECO:0000313" key="16">
    <source>
        <dbReference type="EMBL" id="MEO3717422.1"/>
    </source>
</evidence>
<proteinExistence type="inferred from homology"/>
<reference evidence="16" key="1">
    <citation type="submission" date="2023-05" db="EMBL/GenBank/DDBJ databases">
        <authorList>
            <person name="Du J."/>
        </authorList>
    </citation>
    <scope>NUCLEOTIDE SEQUENCE</scope>
    <source>
        <strain evidence="16">UMB1064</strain>
    </source>
</reference>
<comment type="caution">
    <text evidence="16">The sequence shown here is derived from an EMBL/GenBank/DDBJ whole genome shotgun (WGS) entry which is preliminary data.</text>
</comment>
<comment type="similarity">
    <text evidence="2">Belongs to the OXA1/ALB3/YidC family. Type 1 subfamily.</text>
</comment>
<dbReference type="PANTHER" id="PTHR12428:SF65">
    <property type="entry name" value="CYTOCHROME C OXIDASE ASSEMBLY PROTEIN COX18, MITOCHONDRIAL"/>
    <property type="match status" value="1"/>
</dbReference>
<name>A0AAW9SJR8_CORAY</name>
<keyword evidence="4 12" id="KW-0812">Transmembrane</keyword>
<organism evidence="16 17">
    <name type="scientific">Corynebacterium amycolatum</name>
    <dbReference type="NCBI Taxonomy" id="43765"/>
    <lineage>
        <taxon>Bacteria</taxon>
        <taxon>Bacillati</taxon>
        <taxon>Actinomycetota</taxon>
        <taxon>Actinomycetes</taxon>
        <taxon>Mycobacteriales</taxon>
        <taxon>Corynebacteriaceae</taxon>
        <taxon>Corynebacterium</taxon>
    </lineage>
</organism>
<accession>A0AAW9SJR8</accession>
<dbReference type="PANTHER" id="PTHR12428">
    <property type="entry name" value="OXA1"/>
    <property type="match status" value="1"/>
</dbReference>
<keyword evidence="5 14" id="KW-1133">Transmembrane helix</keyword>
<reference evidence="16" key="2">
    <citation type="submission" date="2024-05" db="EMBL/GenBank/DDBJ databases">
        <authorList>
            <person name="Wolfe A."/>
        </authorList>
    </citation>
    <scope>NUCLEOTIDE SEQUENCE</scope>
    <source>
        <strain evidence="16">UMB1064</strain>
    </source>
</reference>
<dbReference type="NCBIfam" id="TIGR03592">
    <property type="entry name" value="yidC_oxa1_cterm"/>
    <property type="match status" value="1"/>
</dbReference>
<evidence type="ECO:0000256" key="10">
    <source>
        <dbReference type="ARBA" id="ARBA00033245"/>
    </source>
</evidence>
<dbReference type="Pfam" id="PF02096">
    <property type="entry name" value="60KD_IMP"/>
    <property type="match status" value="1"/>
</dbReference>
<evidence type="ECO:0000256" key="9">
    <source>
        <dbReference type="ARBA" id="ARBA00031538"/>
    </source>
</evidence>
<comment type="subunit">
    <text evidence="8">Interacts with the Sec translocase complex via SecD. Specifically interacts with transmembrane segments of nascent integral membrane proteins during membrane integration.</text>
</comment>
<feature type="transmembrane region" description="Helical" evidence="14">
    <location>
        <begin position="106"/>
        <end position="125"/>
    </location>
</feature>
<evidence type="ECO:0000256" key="12">
    <source>
        <dbReference type="RuleBase" id="RU003945"/>
    </source>
</evidence>
<dbReference type="InterPro" id="IPR001708">
    <property type="entry name" value="YidC/ALB3/OXA1/COX18"/>
</dbReference>
<feature type="transmembrane region" description="Helical" evidence="14">
    <location>
        <begin position="185"/>
        <end position="206"/>
    </location>
</feature>
<dbReference type="GO" id="GO:0016020">
    <property type="term" value="C:membrane"/>
    <property type="evidence" value="ECO:0007669"/>
    <property type="project" value="UniProtKB-SubCell"/>
</dbReference>
<evidence type="ECO:0000256" key="11">
    <source>
        <dbReference type="ARBA" id="ARBA00033342"/>
    </source>
</evidence>
<keyword evidence="6 14" id="KW-0472">Membrane</keyword>
<evidence type="ECO:0000256" key="6">
    <source>
        <dbReference type="ARBA" id="ARBA00023136"/>
    </source>
</evidence>
<evidence type="ECO:0000256" key="1">
    <source>
        <dbReference type="ARBA" id="ARBA00004141"/>
    </source>
</evidence>
<evidence type="ECO:0000256" key="14">
    <source>
        <dbReference type="SAM" id="Phobius"/>
    </source>
</evidence>
<dbReference type="GO" id="GO:0032977">
    <property type="term" value="F:membrane insertase activity"/>
    <property type="evidence" value="ECO:0007669"/>
    <property type="project" value="InterPro"/>
</dbReference>
<dbReference type="GO" id="GO:0051205">
    <property type="term" value="P:protein insertion into membrane"/>
    <property type="evidence" value="ECO:0007669"/>
    <property type="project" value="TreeGrafter"/>
</dbReference>
<evidence type="ECO:0000256" key="2">
    <source>
        <dbReference type="ARBA" id="ARBA00010527"/>
    </source>
</evidence>
<dbReference type="AlphaFoldDB" id="A0AAW9SJR8"/>
<evidence type="ECO:0000256" key="8">
    <source>
        <dbReference type="ARBA" id="ARBA00026028"/>
    </source>
</evidence>
<feature type="compositionally biased region" description="Basic and acidic residues" evidence="13">
    <location>
        <begin position="441"/>
        <end position="452"/>
    </location>
</feature>
<feature type="transmembrane region" description="Helical" evidence="14">
    <location>
        <begin position="34"/>
        <end position="54"/>
    </location>
</feature>
<dbReference type="Proteomes" id="UP001223646">
    <property type="component" value="Unassembled WGS sequence"/>
</dbReference>
<evidence type="ECO:0000259" key="15">
    <source>
        <dbReference type="Pfam" id="PF02096"/>
    </source>
</evidence>
<feature type="domain" description="Membrane insertase YidC/Oxa/ALB C-terminal" evidence="15">
    <location>
        <begin position="34"/>
        <end position="272"/>
    </location>
</feature>
<evidence type="ECO:0000256" key="4">
    <source>
        <dbReference type="ARBA" id="ARBA00022692"/>
    </source>
</evidence>
<comment type="subcellular location">
    <subcellularLocation>
        <location evidence="1 12">Membrane</location>
        <topology evidence="1 12">Multi-pass membrane protein</topology>
    </subcellularLocation>
</comment>
<evidence type="ECO:0000256" key="7">
    <source>
        <dbReference type="ARBA" id="ARBA00025034"/>
    </source>
</evidence>
<evidence type="ECO:0000313" key="17">
    <source>
        <dbReference type="Proteomes" id="UP001223646"/>
    </source>
</evidence>
<feature type="transmembrane region" description="Helical" evidence="14">
    <location>
        <begin position="233"/>
        <end position="258"/>
    </location>
</feature>
<feature type="transmembrane region" description="Helical" evidence="14">
    <location>
        <begin position="7"/>
        <end position="28"/>
    </location>
</feature>
<evidence type="ECO:0000256" key="5">
    <source>
        <dbReference type="ARBA" id="ARBA00022989"/>
    </source>
</evidence>
<gene>
    <name evidence="16" type="primary">yidC</name>
    <name evidence="16" type="ORF">QP460_007465</name>
</gene>
<comment type="function">
    <text evidence="7">Required for the insertion and/or proper folding and/or complex formation of integral membrane proteins into the membrane. Involved in integration of membrane proteins that insert both dependently and independently of the Sec translocase complex, as well as at least some lipoproteins. Aids folding of multispanning membrane proteins.</text>
</comment>
<evidence type="ECO:0000256" key="13">
    <source>
        <dbReference type="SAM" id="MobiDB-lite"/>
    </source>
</evidence>
<feature type="region of interest" description="Disordered" evidence="13">
    <location>
        <begin position="431"/>
        <end position="452"/>
    </location>
</feature>
<dbReference type="RefSeq" id="WP_284826136.1">
    <property type="nucleotide sequence ID" value="NZ_JASOOY020000027.1"/>
</dbReference>